<protein>
    <recommendedName>
        <fullName evidence="1">DUF547 domain-containing protein</fullName>
    </recommendedName>
</protein>
<dbReference type="InterPro" id="IPR051548">
    <property type="entry name" value="Grx-like_ET"/>
</dbReference>
<accession>A0ABP6Y5W1</accession>
<reference evidence="3" key="1">
    <citation type="journal article" date="2019" name="Int. J. Syst. Evol. Microbiol.">
        <title>The Global Catalogue of Microorganisms (GCM) 10K type strain sequencing project: providing services to taxonomists for standard genome sequencing and annotation.</title>
        <authorList>
            <consortium name="The Broad Institute Genomics Platform"/>
            <consortium name="The Broad Institute Genome Sequencing Center for Infectious Disease"/>
            <person name="Wu L."/>
            <person name="Ma J."/>
        </authorList>
    </citation>
    <scope>NUCLEOTIDE SEQUENCE [LARGE SCALE GENOMIC DNA]</scope>
    <source>
        <strain evidence="3">JCM 17111</strain>
    </source>
</reference>
<evidence type="ECO:0000313" key="2">
    <source>
        <dbReference type="EMBL" id="GAA3577984.1"/>
    </source>
</evidence>
<name>A0ABP6Y5W1_9FLAO</name>
<comment type="caution">
    <text evidence="2">The sequence shown here is derived from an EMBL/GenBank/DDBJ whole genome shotgun (WGS) entry which is preliminary data.</text>
</comment>
<dbReference type="PANTHER" id="PTHR34386:SF1">
    <property type="entry name" value="GLUTAREDOXIN-LIKE PROTEIN NRDH"/>
    <property type="match status" value="1"/>
</dbReference>
<evidence type="ECO:0000259" key="1">
    <source>
        <dbReference type="Pfam" id="PF04784"/>
    </source>
</evidence>
<sequence length="220" mass="24834">MSQNGDAFFTEADAFFKANVVNGKVAYAAIKDNSGQLNRLLRLAETFTVSDKDESICKAFWVNAYNISVIKGIVDNYPIKSPLDKAGFFDRDTYKLAGEALTLNAVEHENLIAVYKDARFHFVLVCGALGCPPLISEAYMPATVDAQMDLQTKKALNGSFLKVNSKRKRVEVSQIMAWYKKDFTANGATEIDFINRYRTEGIPNNYKLTYFTYNWNLNEQ</sequence>
<gene>
    <name evidence="2" type="ORF">GCM10022395_28350</name>
</gene>
<dbReference type="Proteomes" id="UP001500954">
    <property type="component" value="Unassembled WGS sequence"/>
</dbReference>
<keyword evidence="3" id="KW-1185">Reference proteome</keyword>
<dbReference type="Pfam" id="PF04784">
    <property type="entry name" value="DUF547"/>
    <property type="match status" value="1"/>
</dbReference>
<organism evidence="2 3">
    <name type="scientific">Snuella lapsa</name>
    <dbReference type="NCBI Taxonomy" id="870481"/>
    <lineage>
        <taxon>Bacteria</taxon>
        <taxon>Pseudomonadati</taxon>
        <taxon>Bacteroidota</taxon>
        <taxon>Flavobacteriia</taxon>
        <taxon>Flavobacteriales</taxon>
        <taxon>Flavobacteriaceae</taxon>
        <taxon>Snuella</taxon>
    </lineage>
</organism>
<feature type="domain" description="DUF547" evidence="1">
    <location>
        <begin position="58"/>
        <end position="153"/>
    </location>
</feature>
<dbReference type="EMBL" id="BAABCY010000078">
    <property type="protein sequence ID" value="GAA3577984.1"/>
    <property type="molecule type" value="Genomic_DNA"/>
</dbReference>
<dbReference type="PANTHER" id="PTHR34386">
    <property type="entry name" value="GLUTAREDOXIN"/>
    <property type="match status" value="1"/>
</dbReference>
<dbReference type="InterPro" id="IPR006869">
    <property type="entry name" value="DUF547"/>
</dbReference>
<proteinExistence type="predicted"/>
<evidence type="ECO:0000313" key="3">
    <source>
        <dbReference type="Proteomes" id="UP001500954"/>
    </source>
</evidence>